<dbReference type="Gene3D" id="2.160.20.10">
    <property type="entry name" value="Single-stranded right-handed beta-helix, Pectin lyase-like"/>
    <property type="match status" value="3"/>
</dbReference>
<keyword evidence="3" id="KW-1185">Reference proteome</keyword>
<dbReference type="RefSeq" id="WP_012413306.1">
    <property type="nucleotide sequence ID" value="NC_010632.1"/>
</dbReference>
<gene>
    <name evidence="2" type="ordered locus">Npun_BF179</name>
</gene>
<name>B2JBJ6_NOSP7</name>
<dbReference type="AlphaFoldDB" id="B2JBJ6"/>
<protein>
    <submittedName>
        <fullName evidence="2">Filamentous haemagglutinin family outer membrane protein</fullName>
    </submittedName>
</protein>
<dbReference type="InterPro" id="IPR011050">
    <property type="entry name" value="Pectin_lyase_fold/virulence"/>
</dbReference>
<evidence type="ECO:0000313" key="3">
    <source>
        <dbReference type="Proteomes" id="UP000001191"/>
    </source>
</evidence>
<dbReference type="KEGG" id="npu:Npun_BF179"/>
<dbReference type="SUPFAM" id="SSF51126">
    <property type="entry name" value="Pectin lyase-like"/>
    <property type="match status" value="2"/>
</dbReference>
<evidence type="ECO:0000259" key="1">
    <source>
        <dbReference type="SMART" id="SM00912"/>
    </source>
</evidence>
<dbReference type="InterPro" id="IPR012334">
    <property type="entry name" value="Pectin_lyas_fold"/>
</dbReference>
<dbReference type="Pfam" id="PF05860">
    <property type="entry name" value="TPS"/>
    <property type="match status" value="1"/>
</dbReference>
<proteinExistence type="predicted"/>
<dbReference type="HOGENOM" id="CLU_001325_0_0_3"/>
<dbReference type="Proteomes" id="UP000001191">
    <property type="component" value="Plasmid pNPUN02"/>
</dbReference>
<evidence type="ECO:0000313" key="2">
    <source>
        <dbReference type="EMBL" id="ACC85300.1"/>
    </source>
</evidence>
<dbReference type="InterPro" id="IPR008638">
    <property type="entry name" value="FhaB/CdiA-like_TPS"/>
</dbReference>
<accession>B2JBJ6</accession>
<feature type="domain" description="Filamentous haemagglutinin FhaB/tRNA nuclease CdiA-like TPS" evidence="1">
    <location>
        <begin position="13"/>
        <end position="124"/>
    </location>
</feature>
<dbReference type="EMBL" id="CP001039">
    <property type="protein sequence ID" value="ACC85300.1"/>
    <property type="molecule type" value="Genomic_DNA"/>
</dbReference>
<keyword evidence="2" id="KW-0614">Plasmid</keyword>
<sequence length="826" mass="85468">MSSLPANAQISPDLTLPNNTNIQINENLRTIEGGTQVGNNLFHSFKDFSVPTDTSVHFNNGLDVYNIIARVTGGFVSNLDGLISANGTANLFLINPSGIVFGPNARLDIGGSLFATTADSLEFANGSEFSAINPQQPLLTVDIPIGLQFNGNSGSVTVQGKGHTIEQSDFFTPLNPSKLANSLEVKPNNILALIGNNIALDGAILKNTNGRLELVSLEKGVINLSIQNNQWLVSPGNSLVYKDIRISNNSLLYDGSSNGSGNSIEIYGDNIFLDKGSLIIGQSFKDRQSGNIFINAVESLNIQNESQTTATGIFNINFSENTGGNIEFNSGKISLKASQVATTTFSSAAGGNVIVNAEQLNFEGLTLESISQGSGINTFTYNAGKGGDIIANVAQIVANNGGLLTTTFGSGDSGVLRLNSNFISLRAGSSIGSATFGQGKSGSVSVNSNSIEIIGTSTGLGNASNIQSSTYKDGNAGNLEINSSNLLLQDGGTISTSTFASGDAGNLFIRSSEAITISGKYLDTLSAISSSAPILNERLRTGLRLPPEPTGRAGSLTIDTQKLTISNFGQLSVINQGSGDAGTININTDKIDITNQGGITATTAVGAGGNINLKAENVQLNNSFISATAGTNGSTGNGGNIGIETGALILQSNSQITANASEGRGGNIKINTPGLFASPDSQIKATSERGVNGSVQINTTQIDIANSGIRNTVFQSPQPFNTCSPEPPNLPSELTISAKGGLPASLDDLSSTTLGWTDSSVPISSQQLPQSTQTDNTENIVVAQGWRNNGDGTVNFVITPDPSDDMGAYSSPLKSSCIKRVPDVGG</sequence>
<dbReference type="EnsemblBacteria" id="ACC85300">
    <property type="protein sequence ID" value="ACC85300"/>
    <property type="gene ID" value="Npun_BF179"/>
</dbReference>
<reference evidence="3" key="1">
    <citation type="submission" date="2008-04" db="EMBL/GenBank/DDBJ databases">
        <title>Complete sequence of plasmid 2 of Nostoc punctiforme ATCC 29133.</title>
        <authorList>
            <consortium name="US DOE Joint Genome Institute"/>
            <person name="Copeland A."/>
            <person name="Lucas S."/>
            <person name="Lapidus A."/>
            <person name="Glavina del Rio T."/>
            <person name="Dalin E."/>
            <person name="Tice H."/>
            <person name="Pitluck S."/>
            <person name="Chain P."/>
            <person name="Malfatti S."/>
            <person name="Shin M."/>
            <person name="Vergez L."/>
            <person name="Schmutz J."/>
            <person name="Larimer F."/>
            <person name="Land M."/>
            <person name="Hauser L."/>
            <person name="Kyrpides N."/>
            <person name="Kim E."/>
            <person name="Meeks J.C."/>
            <person name="Elhai J."/>
            <person name="Campbell E.L."/>
            <person name="Thiel T."/>
            <person name="Longmire J."/>
            <person name="Potts M."/>
            <person name="Atlas R."/>
        </authorList>
    </citation>
    <scope>NUCLEOTIDE SEQUENCE [LARGE SCALE GENOMIC DNA]</scope>
    <source>
        <strain evidence="3">ATCC 29133 / PCC 73102</strain>
        <plasmid evidence="3">Plasmid pNPUN02</plasmid>
    </source>
</reference>
<organism evidence="2 3">
    <name type="scientific">Nostoc punctiforme (strain ATCC 29133 / PCC 73102)</name>
    <dbReference type="NCBI Taxonomy" id="63737"/>
    <lineage>
        <taxon>Bacteria</taxon>
        <taxon>Bacillati</taxon>
        <taxon>Cyanobacteriota</taxon>
        <taxon>Cyanophyceae</taxon>
        <taxon>Nostocales</taxon>
        <taxon>Nostocaceae</taxon>
        <taxon>Nostoc</taxon>
    </lineage>
</organism>
<dbReference type="PhylomeDB" id="B2JBJ6"/>
<dbReference type="SMART" id="SM00912">
    <property type="entry name" value="Haemagg_act"/>
    <property type="match status" value="1"/>
</dbReference>
<dbReference type="NCBIfam" id="TIGR01901">
    <property type="entry name" value="adhes_NPXG"/>
    <property type="match status" value="1"/>
</dbReference>
<geneLocation type="plasmid" evidence="2 3">
    <name>pNPUN02</name>
</geneLocation>